<evidence type="ECO:0000313" key="2">
    <source>
        <dbReference type="EMBL" id="KZT69159.1"/>
    </source>
</evidence>
<accession>A0A165Q8W9</accession>
<protein>
    <submittedName>
        <fullName evidence="2">Uncharacterized protein</fullName>
    </submittedName>
</protein>
<keyword evidence="1" id="KW-0812">Transmembrane</keyword>
<gene>
    <name evidence="2" type="ORF">DAEQUDRAFT_280312</name>
</gene>
<organism evidence="2 3">
    <name type="scientific">Daedalea quercina L-15889</name>
    <dbReference type="NCBI Taxonomy" id="1314783"/>
    <lineage>
        <taxon>Eukaryota</taxon>
        <taxon>Fungi</taxon>
        <taxon>Dikarya</taxon>
        <taxon>Basidiomycota</taxon>
        <taxon>Agaricomycotina</taxon>
        <taxon>Agaricomycetes</taxon>
        <taxon>Polyporales</taxon>
        <taxon>Fomitopsis</taxon>
    </lineage>
</organism>
<sequence>MQTQLWGMTNTRCLSTSHRPLVGLHMLILEHTILWLGCPITGIMSEWPKASTDWCLLKPDPVVRT</sequence>
<keyword evidence="1" id="KW-0472">Membrane</keyword>
<evidence type="ECO:0000313" key="3">
    <source>
        <dbReference type="Proteomes" id="UP000076727"/>
    </source>
</evidence>
<proteinExistence type="predicted"/>
<reference evidence="2 3" key="1">
    <citation type="journal article" date="2016" name="Mol. Biol. Evol.">
        <title>Comparative Genomics of Early-Diverging Mushroom-Forming Fungi Provides Insights into the Origins of Lignocellulose Decay Capabilities.</title>
        <authorList>
            <person name="Nagy L.G."/>
            <person name="Riley R."/>
            <person name="Tritt A."/>
            <person name="Adam C."/>
            <person name="Daum C."/>
            <person name="Floudas D."/>
            <person name="Sun H."/>
            <person name="Yadav J.S."/>
            <person name="Pangilinan J."/>
            <person name="Larsson K.H."/>
            <person name="Matsuura K."/>
            <person name="Barry K."/>
            <person name="Labutti K."/>
            <person name="Kuo R."/>
            <person name="Ohm R.A."/>
            <person name="Bhattacharya S.S."/>
            <person name="Shirouzu T."/>
            <person name="Yoshinaga Y."/>
            <person name="Martin F.M."/>
            <person name="Grigoriev I.V."/>
            <person name="Hibbett D.S."/>
        </authorList>
    </citation>
    <scope>NUCLEOTIDE SEQUENCE [LARGE SCALE GENOMIC DNA]</scope>
    <source>
        <strain evidence="2 3">L-15889</strain>
    </source>
</reference>
<feature type="transmembrane region" description="Helical" evidence="1">
    <location>
        <begin position="21"/>
        <end position="44"/>
    </location>
</feature>
<keyword evidence="3" id="KW-1185">Reference proteome</keyword>
<dbReference type="EMBL" id="KV429060">
    <property type="protein sequence ID" value="KZT69159.1"/>
    <property type="molecule type" value="Genomic_DNA"/>
</dbReference>
<keyword evidence="1" id="KW-1133">Transmembrane helix</keyword>
<dbReference type="AlphaFoldDB" id="A0A165Q8W9"/>
<evidence type="ECO:0000256" key="1">
    <source>
        <dbReference type="SAM" id="Phobius"/>
    </source>
</evidence>
<name>A0A165Q8W9_9APHY</name>
<dbReference type="Proteomes" id="UP000076727">
    <property type="component" value="Unassembled WGS sequence"/>
</dbReference>